<keyword evidence="1" id="KW-0472">Membrane</keyword>
<reference evidence="2 3" key="1">
    <citation type="submission" date="2017-04" db="EMBL/GenBank/DDBJ databases">
        <title>Complete Genome Sequence of Lytic Bacteriophage PM2 Infecting Proteus mirabilis Isolates.</title>
        <authorList>
            <person name="Kim D."/>
            <person name="Kim Y.J."/>
            <person name="Han B.K."/>
            <person name="Kim H."/>
        </authorList>
    </citation>
    <scope>NUCLEOTIDE SEQUENCE [LARGE SCALE GENOMIC DNA]</scope>
</reference>
<dbReference type="KEGG" id="vg:65109525"/>
<dbReference type="EMBL" id="MF001355">
    <property type="protein sequence ID" value="ASZ76372.1"/>
    <property type="molecule type" value="Genomic_DNA"/>
</dbReference>
<dbReference type="RefSeq" id="YP_010091980.1">
    <property type="nucleotide sequence ID" value="NC_055727.1"/>
</dbReference>
<organism evidence="2 3">
    <name type="scientific">Proteus phage PM2</name>
    <dbReference type="NCBI Taxonomy" id="2025809"/>
    <lineage>
        <taxon>Viruses</taxon>
        <taxon>Duplodnaviria</taxon>
        <taxon>Heunggongvirae</taxon>
        <taxon>Uroviricota</taxon>
        <taxon>Caudoviricetes</taxon>
        <taxon>Pantevenvirales</taxon>
        <taxon>Straboviridae</taxon>
        <taxon>Bragavirus</taxon>
        <taxon>Bragavirus pm2</taxon>
    </lineage>
</organism>
<evidence type="ECO:0000256" key="1">
    <source>
        <dbReference type="SAM" id="Phobius"/>
    </source>
</evidence>
<evidence type="ECO:0000313" key="2">
    <source>
        <dbReference type="EMBL" id="ASZ76372.1"/>
    </source>
</evidence>
<keyword evidence="1" id="KW-1133">Transmembrane helix</keyword>
<evidence type="ECO:0000313" key="3">
    <source>
        <dbReference type="Proteomes" id="UP000257595"/>
    </source>
</evidence>
<proteinExistence type="predicted"/>
<feature type="transmembrane region" description="Helical" evidence="1">
    <location>
        <begin position="13"/>
        <end position="31"/>
    </location>
</feature>
<keyword evidence="1" id="KW-0812">Transmembrane</keyword>
<sequence length="32" mass="3795">MFDTEKPNDVIKTIWYIPLFVFIFLAAVVFCL</sequence>
<accession>A0A249XWR8</accession>
<keyword evidence="3" id="KW-1185">Reference proteome</keyword>
<protein>
    <submittedName>
        <fullName evidence="2">Uncharacterized protein</fullName>
    </submittedName>
</protein>
<name>A0A249XWR8_9CAUD</name>
<dbReference type="GeneID" id="65109525"/>
<dbReference type="Proteomes" id="UP000257595">
    <property type="component" value="Segment"/>
</dbReference>